<dbReference type="EMBL" id="CP047898">
    <property type="protein sequence ID" value="QHK19002.1"/>
    <property type="molecule type" value="Genomic_DNA"/>
</dbReference>
<evidence type="ECO:0000259" key="7">
    <source>
        <dbReference type="SMART" id="SM00829"/>
    </source>
</evidence>
<accession>A0A6P1NN81</accession>
<dbReference type="InterPro" id="IPR002328">
    <property type="entry name" value="ADH_Zn_CS"/>
</dbReference>
<evidence type="ECO:0000256" key="2">
    <source>
        <dbReference type="ARBA" id="ARBA00008072"/>
    </source>
</evidence>
<dbReference type="InterPro" id="IPR011032">
    <property type="entry name" value="GroES-like_sf"/>
</dbReference>
<dbReference type="InterPro" id="IPR013154">
    <property type="entry name" value="ADH-like_N"/>
</dbReference>
<dbReference type="InterPro" id="IPR013149">
    <property type="entry name" value="ADH-like_C"/>
</dbReference>
<keyword evidence="4 6" id="KW-0862">Zinc</keyword>
<dbReference type="Gene3D" id="3.40.50.720">
    <property type="entry name" value="NAD(P)-binding Rossmann-like Domain"/>
    <property type="match status" value="1"/>
</dbReference>
<dbReference type="PANTHER" id="PTHR42813:SF4">
    <property type="entry name" value="NADP-DEPENDENT ISOPROPANOL DEHYDROGENASE"/>
    <property type="match status" value="1"/>
</dbReference>
<keyword evidence="5" id="KW-0560">Oxidoreductase</keyword>
<dbReference type="Gene3D" id="3.90.180.10">
    <property type="entry name" value="Medium-chain alcohol dehydrogenases, catalytic domain"/>
    <property type="match status" value="1"/>
</dbReference>
<dbReference type="KEGG" id="psey:GU243_03650"/>
<dbReference type="SUPFAM" id="SSF50129">
    <property type="entry name" value="GroES-like"/>
    <property type="match status" value="1"/>
</dbReference>
<feature type="domain" description="Enoyl reductase (ER)" evidence="7">
    <location>
        <begin position="7"/>
        <end position="349"/>
    </location>
</feature>
<protein>
    <submittedName>
        <fullName evidence="8">Alcohol dehydrogenase catalytic domain-containing protein</fullName>
    </submittedName>
</protein>
<dbReference type="PANTHER" id="PTHR42813">
    <property type="entry name" value="ZINC-TYPE ALCOHOL DEHYDROGENASE-LIKE"/>
    <property type="match status" value="1"/>
</dbReference>
<dbReference type="SMART" id="SM00829">
    <property type="entry name" value="PKS_ER"/>
    <property type="match status" value="1"/>
</dbReference>
<comment type="similarity">
    <text evidence="2 6">Belongs to the zinc-containing alcohol dehydrogenase family.</text>
</comment>
<dbReference type="GO" id="GO:0008270">
    <property type="term" value="F:zinc ion binding"/>
    <property type="evidence" value="ECO:0007669"/>
    <property type="project" value="InterPro"/>
</dbReference>
<dbReference type="InterPro" id="IPR020843">
    <property type="entry name" value="ER"/>
</dbReference>
<dbReference type="Proteomes" id="UP000464186">
    <property type="component" value="Chromosome"/>
</dbReference>
<evidence type="ECO:0000256" key="5">
    <source>
        <dbReference type="ARBA" id="ARBA00023002"/>
    </source>
</evidence>
<organism evidence="8 9">
    <name type="scientific">Pseudarthrobacter psychrotolerans</name>
    <dbReference type="NCBI Taxonomy" id="2697569"/>
    <lineage>
        <taxon>Bacteria</taxon>
        <taxon>Bacillati</taxon>
        <taxon>Actinomycetota</taxon>
        <taxon>Actinomycetes</taxon>
        <taxon>Micrococcales</taxon>
        <taxon>Micrococcaceae</taxon>
        <taxon>Pseudarthrobacter</taxon>
    </lineage>
</organism>
<keyword evidence="9" id="KW-1185">Reference proteome</keyword>
<evidence type="ECO:0000256" key="4">
    <source>
        <dbReference type="ARBA" id="ARBA00022833"/>
    </source>
</evidence>
<sequence>MKAIVYGGPGMKSWTDVPDPVIRNPSDAIVKVDTTTICGTDLHILKGDVPAVTVGRILGHEGVGTITEVGSSVNSLKPGDRVIISCIKSCGHCANCKSGLYSHCMGDEGAAGIGWVFGHLIDGTQAEYVRVPYAENSLHLLPAGVSDEQAVMLSDILPTGFEIGVQYGRVKPGDTVAVVGAGPVGLAAIATAGLYGAATIIAIDLDTNRLEKSREFGATDVVLSGAADWKERVLGLTDGKGVDVAIEAVGIPATFSMCTEIVRPGGNVANVGVHGKSVELHLEDLWIQNINISMGLVNANTTPMLLKLVAQKKLPAEKFATHHFRFDQFMDAYDTFARAAETNALKVVITA</sequence>
<proteinExistence type="inferred from homology"/>
<evidence type="ECO:0000313" key="8">
    <source>
        <dbReference type="EMBL" id="QHK19002.1"/>
    </source>
</evidence>
<gene>
    <name evidence="8" type="ORF">GU243_03650</name>
</gene>
<dbReference type="SUPFAM" id="SSF51735">
    <property type="entry name" value="NAD(P)-binding Rossmann-fold domains"/>
    <property type="match status" value="1"/>
</dbReference>
<comment type="cofactor">
    <cofactor evidence="1 6">
        <name>Zn(2+)</name>
        <dbReference type="ChEBI" id="CHEBI:29105"/>
    </cofactor>
</comment>
<evidence type="ECO:0000256" key="1">
    <source>
        <dbReference type="ARBA" id="ARBA00001947"/>
    </source>
</evidence>
<evidence type="ECO:0000313" key="9">
    <source>
        <dbReference type="Proteomes" id="UP000464186"/>
    </source>
</evidence>
<dbReference type="Pfam" id="PF08240">
    <property type="entry name" value="ADH_N"/>
    <property type="match status" value="1"/>
</dbReference>
<evidence type="ECO:0000256" key="6">
    <source>
        <dbReference type="RuleBase" id="RU361277"/>
    </source>
</evidence>
<dbReference type="Pfam" id="PF00107">
    <property type="entry name" value="ADH_zinc_N"/>
    <property type="match status" value="1"/>
</dbReference>
<dbReference type="GO" id="GO:0016491">
    <property type="term" value="F:oxidoreductase activity"/>
    <property type="evidence" value="ECO:0007669"/>
    <property type="project" value="UniProtKB-KW"/>
</dbReference>
<dbReference type="AlphaFoldDB" id="A0A6P1NN81"/>
<dbReference type="CDD" id="cd08286">
    <property type="entry name" value="FDH_like_ADH2"/>
    <property type="match status" value="1"/>
</dbReference>
<evidence type="ECO:0000256" key="3">
    <source>
        <dbReference type="ARBA" id="ARBA00022723"/>
    </source>
</evidence>
<name>A0A6P1NN81_9MICC</name>
<dbReference type="PROSITE" id="PS00059">
    <property type="entry name" value="ADH_ZINC"/>
    <property type="match status" value="1"/>
</dbReference>
<reference evidence="8 9" key="1">
    <citation type="submission" date="2020-01" db="EMBL/GenBank/DDBJ databases">
        <title>Pseudarthrobacter psychrotolerans sp. nov., isolated from antarctic soil.</title>
        <authorList>
            <person name="Shin Y."/>
            <person name="Park W."/>
        </authorList>
    </citation>
    <scope>NUCLEOTIDE SEQUENCE [LARGE SCALE GENOMIC DNA]</scope>
    <source>
        <strain evidence="8 9">YJ56</strain>
    </source>
</reference>
<keyword evidence="3 6" id="KW-0479">Metal-binding</keyword>
<dbReference type="InterPro" id="IPR036291">
    <property type="entry name" value="NAD(P)-bd_dom_sf"/>
</dbReference>